<organism evidence="1 2">
    <name type="scientific">Brachyspira catarrhinii</name>
    <dbReference type="NCBI Taxonomy" id="2528966"/>
    <lineage>
        <taxon>Bacteria</taxon>
        <taxon>Pseudomonadati</taxon>
        <taxon>Spirochaetota</taxon>
        <taxon>Spirochaetia</taxon>
        <taxon>Brachyspirales</taxon>
        <taxon>Brachyspiraceae</taxon>
        <taxon>Brachyspira</taxon>
    </lineage>
</organism>
<comment type="caution">
    <text evidence="1">The sequence shown here is derived from an EMBL/GenBank/DDBJ whole genome shotgun (WGS) entry which is preliminary data.</text>
</comment>
<evidence type="ECO:0000313" key="1">
    <source>
        <dbReference type="EMBL" id="TKZ29473.1"/>
    </source>
</evidence>
<reference evidence="1 2" key="1">
    <citation type="journal article" date="2019" name="Anaerobe">
        <title>Brachyspira catarrhinii sp. nov., an anaerobic intestinal spirochaete isolated from vervet monkeys may have been misidentified as Brachyspira aalborgi in previous studies.</title>
        <authorList>
            <person name="Phillips N.D."/>
            <person name="La T."/>
            <person name="Hampson D.J."/>
        </authorList>
    </citation>
    <scope>NUCLEOTIDE SEQUENCE [LARGE SCALE GENOMIC DNA]</scope>
    <source>
        <strain evidence="1 2">Z12</strain>
    </source>
</reference>
<gene>
    <name evidence="1" type="ORF">EZH24_10995</name>
</gene>
<proteinExistence type="predicted"/>
<dbReference type="EMBL" id="SJDU01000407">
    <property type="protein sequence ID" value="TKZ29473.1"/>
    <property type="molecule type" value="Genomic_DNA"/>
</dbReference>
<dbReference type="Proteomes" id="UP000310168">
    <property type="component" value="Unassembled WGS sequence"/>
</dbReference>
<protein>
    <submittedName>
        <fullName evidence="1">Uncharacterized protein</fullName>
    </submittedName>
</protein>
<evidence type="ECO:0000313" key="2">
    <source>
        <dbReference type="Proteomes" id="UP000310168"/>
    </source>
</evidence>
<dbReference type="RefSeq" id="WP_137999155.1">
    <property type="nucleotide sequence ID" value="NZ_SJDU01000407.1"/>
</dbReference>
<accession>A0ABY2TN56</accession>
<name>A0ABY2TN56_9SPIR</name>
<sequence>MHNKVIKIFDCSDNPLDAENGIFDFCLKVVFVLPPNLTIECKIHKVINKIFDCLDNLLNVRIRDLNSSLNFYFSLATPLNAETLDFEIIHKNSSFVSLPRLYGKA</sequence>
<keyword evidence="2" id="KW-1185">Reference proteome</keyword>